<reference evidence="11 12" key="1">
    <citation type="submission" date="2017-09" db="EMBL/GenBank/DDBJ databases">
        <title>Depth-based differentiation of microbial function through sediment-hosted aquifers and enrichment of novel symbionts in the deep terrestrial subsurface.</title>
        <authorList>
            <person name="Probst A.J."/>
            <person name="Ladd B."/>
            <person name="Jarett J.K."/>
            <person name="Geller-Mcgrath D.E."/>
            <person name="Sieber C.M."/>
            <person name="Emerson J.B."/>
            <person name="Anantharaman K."/>
            <person name="Thomas B.C."/>
            <person name="Malmstrom R."/>
            <person name="Stieglmeier M."/>
            <person name="Klingl A."/>
            <person name="Woyke T."/>
            <person name="Ryan C.M."/>
            <person name="Banfield J.F."/>
        </authorList>
    </citation>
    <scope>NUCLEOTIDE SEQUENCE [LARGE SCALE GENOMIC DNA]</scope>
    <source>
        <strain evidence="11">CG22_combo_CG10-13_8_21_14_all_39_9</strain>
    </source>
</reference>
<name>A0A2H0D1W6_9BACT</name>
<accession>A0A2H0D1W6</accession>
<evidence type="ECO:0000313" key="12">
    <source>
        <dbReference type="Proteomes" id="UP000230159"/>
    </source>
</evidence>
<evidence type="ECO:0000256" key="6">
    <source>
        <dbReference type="ARBA" id="ARBA00023098"/>
    </source>
</evidence>
<keyword evidence="6" id="KW-0443">Lipid metabolism</keyword>
<keyword evidence="7 10" id="KW-0472">Membrane</keyword>
<gene>
    <name evidence="11" type="ORF">COW86_02320</name>
</gene>
<keyword evidence="4 10" id="KW-0812">Transmembrane</keyword>
<sequence length="73" mass="8213">MTEYLWFLFSYLVGSIPNGYLIVKWVAGKDIRKIGREKLSGSNIIHNIGFLPGVVSGFFDIFKGILAVWGAYK</sequence>
<evidence type="ECO:0000256" key="3">
    <source>
        <dbReference type="ARBA" id="ARBA00022679"/>
    </source>
</evidence>
<keyword evidence="1" id="KW-1003">Cell membrane</keyword>
<dbReference type="GO" id="GO:0005886">
    <property type="term" value="C:plasma membrane"/>
    <property type="evidence" value="ECO:0007669"/>
    <property type="project" value="InterPro"/>
</dbReference>
<dbReference type="GO" id="GO:0043772">
    <property type="term" value="F:acyl-phosphate glycerol-3-phosphate acyltransferase activity"/>
    <property type="evidence" value="ECO:0007669"/>
    <property type="project" value="InterPro"/>
</dbReference>
<dbReference type="Proteomes" id="UP000230159">
    <property type="component" value="Unassembled WGS sequence"/>
</dbReference>
<keyword evidence="9" id="KW-1208">Phospholipid metabolism</keyword>
<proteinExistence type="predicted"/>
<protein>
    <submittedName>
        <fullName evidence="11">Acyl-phosphate glycerol 3-phosphate acyltransferase</fullName>
    </submittedName>
</protein>
<feature type="transmembrane region" description="Helical" evidence="10">
    <location>
        <begin position="48"/>
        <end position="72"/>
    </location>
</feature>
<evidence type="ECO:0000256" key="10">
    <source>
        <dbReference type="SAM" id="Phobius"/>
    </source>
</evidence>
<keyword evidence="11" id="KW-0012">Acyltransferase</keyword>
<evidence type="ECO:0000256" key="8">
    <source>
        <dbReference type="ARBA" id="ARBA00023209"/>
    </source>
</evidence>
<keyword evidence="5 10" id="KW-1133">Transmembrane helix</keyword>
<dbReference type="InterPro" id="IPR003811">
    <property type="entry name" value="G3P_acylTferase_PlsY"/>
</dbReference>
<evidence type="ECO:0000256" key="4">
    <source>
        <dbReference type="ARBA" id="ARBA00022692"/>
    </source>
</evidence>
<dbReference type="Pfam" id="PF02660">
    <property type="entry name" value="G3P_acyltransf"/>
    <property type="match status" value="1"/>
</dbReference>
<keyword evidence="2" id="KW-0444">Lipid biosynthesis</keyword>
<comment type="caution">
    <text evidence="11">The sequence shown here is derived from an EMBL/GenBank/DDBJ whole genome shotgun (WGS) entry which is preliminary data.</text>
</comment>
<evidence type="ECO:0000256" key="7">
    <source>
        <dbReference type="ARBA" id="ARBA00023136"/>
    </source>
</evidence>
<feature type="transmembrane region" description="Helical" evidence="10">
    <location>
        <begin position="6"/>
        <end position="27"/>
    </location>
</feature>
<evidence type="ECO:0000256" key="1">
    <source>
        <dbReference type="ARBA" id="ARBA00022475"/>
    </source>
</evidence>
<keyword evidence="3 11" id="KW-0808">Transferase</keyword>
<dbReference type="EMBL" id="PCTN01000102">
    <property type="protein sequence ID" value="PIP75698.1"/>
    <property type="molecule type" value="Genomic_DNA"/>
</dbReference>
<dbReference type="PANTHER" id="PTHR30309">
    <property type="entry name" value="INNER MEMBRANE PROTEIN YGIH"/>
    <property type="match status" value="1"/>
</dbReference>
<organism evidence="11 12">
    <name type="scientific">Candidatus Kuenenbacteria bacterium CG22_combo_CG10-13_8_21_14_all_39_9</name>
    <dbReference type="NCBI Taxonomy" id="1974621"/>
    <lineage>
        <taxon>Bacteria</taxon>
        <taxon>Candidatus Kueneniibacteriota</taxon>
    </lineage>
</organism>
<evidence type="ECO:0000313" key="11">
    <source>
        <dbReference type="EMBL" id="PIP75698.1"/>
    </source>
</evidence>
<evidence type="ECO:0000256" key="5">
    <source>
        <dbReference type="ARBA" id="ARBA00022989"/>
    </source>
</evidence>
<keyword evidence="8" id="KW-0594">Phospholipid biosynthesis</keyword>
<evidence type="ECO:0000256" key="2">
    <source>
        <dbReference type="ARBA" id="ARBA00022516"/>
    </source>
</evidence>
<feature type="non-terminal residue" evidence="11">
    <location>
        <position position="73"/>
    </location>
</feature>
<dbReference type="PANTHER" id="PTHR30309:SF0">
    <property type="entry name" value="GLYCEROL-3-PHOSPHATE ACYLTRANSFERASE-RELATED"/>
    <property type="match status" value="1"/>
</dbReference>
<evidence type="ECO:0000256" key="9">
    <source>
        <dbReference type="ARBA" id="ARBA00023264"/>
    </source>
</evidence>
<dbReference type="GO" id="GO:0008654">
    <property type="term" value="P:phospholipid biosynthetic process"/>
    <property type="evidence" value="ECO:0007669"/>
    <property type="project" value="UniProtKB-KW"/>
</dbReference>
<dbReference type="AlphaFoldDB" id="A0A2H0D1W6"/>